<dbReference type="STRING" id="1328313.DS2_01998"/>
<sequence length="339" mass="37951">MAINLTKLRYTHAENLHLPDDPTDWLLSLHGPTVIDMQGLINTRTRVVSVLVHGNEPSGFIALHRFLLSKVIPMTNVRFIISSVEAAQQSPVFSNRYFDDKHDLNRCFNLDNSDALVNQRAGSILQAINEVKPEAVIDMHNTSGASPSFCVATRIDMQVQALASFFCQTMIYTRLNLGALMEQNFNCPIVTVECGGAQDQQAHEVAYQGVHEFLMADNLFAGHHYMLVDIVEHPLRLEIDPKTNLSFADKSDPSADITLVSDIEQHNMGVTRADCLIGWSNIGCTPFTVRNEAGDVQSDSIIYCKDGQLFTRQKLRIFMATTNHRIALNDCLFYAFCED</sequence>
<feature type="domain" description="Succinylglutamate desuccinylase/Aspartoacylase catalytic" evidence="5">
    <location>
        <begin position="51"/>
        <end position="157"/>
    </location>
</feature>
<evidence type="ECO:0000259" key="5">
    <source>
        <dbReference type="Pfam" id="PF24827"/>
    </source>
</evidence>
<keyword evidence="2" id="KW-0479">Metal-binding</keyword>
<dbReference type="EMBL" id="ARZY01000002">
    <property type="protein sequence ID" value="EWH11917.1"/>
    <property type="molecule type" value="Genomic_DNA"/>
</dbReference>
<evidence type="ECO:0000313" key="7">
    <source>
        <dbReference type="Proteomes" id="UP000019276"/>
    </source>
</evidence>
<keyword evidence="4" id="KW-0862">Zinc</keyword>
<evidence type="ECO:0000313" key="6">
    <source>
        <dbReference type="EMBL" id="EWH11917.1"/>
    </source>
</evidence>
<evidence type="ECO:0000256" key="2">
    <source>
        <dbReference type="ARBA" id="ARBA00022723"/>
    </source>
</evidence>
<organism evidence="6 7">
    <name type="scientific">Catenovulum agarivorans DS-2</name>
    <dbReference type="NCBI Taxonomy" id="1328313"/>
    <lineage>
        <taxon>Bacteria</taxon>
        <taxon>Pseudomonadati</taxon>
        <taxon>Pseudomonadota</taxon>
        <taxon>Gammaproteobacteria</taxon>
        <taxon>Alteromonadales</taxon>
        <taxon>Alteromonadaceae</taxon>
        <taxon>Catenovulum</taxon>
    </lineage>
</organism>
<dbReference type="OrthoDB" id="9782876at2"/>
<dbReference type="GO" id="GO:0016788">
    <property type="term" value="F:hydrolase activity, acting on ester bonds"/>
    <property type="evidence" value="ECO:0007669"/>
    <property type="project" value="InterPro"/>
</dbReference>
<dbReference type="eggNOG" id="COG3608">
    <property type="taxonomic scope" value="Bacteria"/>
</dbReference>
<evidence type="ECO:0000256" key="4">
    <source>
        <dbReference type="ARBA" id="ARBA00022833"/>
    </source>
</evidence>
<dbReference type="AlphaFoldDB" id="W7QSC1"/>
<evidence type="ECO:0000256" key="3">
    <source>
        <dbReference type="ARBA" id="ARBA00022801"/>
    </source>
</evidence>
<dbReference type="RefSeq" id="WP_035012939.1">
    <property type="nucleotide sequence ID" value="NZ_ARZY01000002.1"/>
</dbReference>
<proteinExistence type="predicted"/>
<protein>
    <recommendedName>
        <fullName evidence="5">Succinylglutamate desuccinylase/Aspartoacylase catalytic domain-containing protein</fullName>
    </recommendedName>
</protein>
<dbReference type="Proteomes" id="UP000019276">
    <property type="component" value="Unassembled WGS sequence"/>
</dbReference>
<dbReference type="Pfam" id="PF24827">
    <property type="entry name" value="AstE_AspA_cat"/>
    <property type="match status" value="1"/>
</dbReference>
<accession>W7QSC1</accession>
<comment type="cofactor">
    <cofactor evidence="1">
        <name>Zn(2+)</name>
        <dbReference type="ChEBI" id="CHEBI:29105"/>
    </cofactor>
</comment>
<comment type="caution">
    <text evidence="6">The sequence shown here is derived from an EMBL/GenBank/DDBJ whole genome shotgun (WGS) entry which is preliminary data.</text>
</comment>
<keyword evidence="7" id="KW-1185">Reference proteome</keyword>
<dbReference type="GO" id="GO:0046872">
    <property type="term" value="F:metal ion binding"/>
    <property type="evidence" value="ECO:0007669"/>
    <property type="project" value="UniProtKB-KW"/>
</dbReference>
<evidence type="ECO:0000256" key="1">
    <source>
        <dbReference type="ARBA" id="ARBA00001947"/>
    </source>
</evidence>
<dbReference type="PATRIC" id="fig|1328313.3.peg.416"/>
<dbReference type="Gene3D" id="3.40.630.10">
    <property type="entry name" value="Zn peptidases"/>
    <property type="match status" value="1"/>
</dbReference>
<reference evidence="6 7" key="1">
    <citation type="journal article" date="2014" name="Genome Announc.">
        <title>Draft Genome Sequence of the Agar-Degrading Bacterium Catenovulum sp. Strain DS-2, Isolated from Intestines of Haliotis diversicolor.</title>
        <authorList>
            <person name="Shan D."/>
            <person name="Li X."/>
            <person name="Gu Z."/>
            <person name="Wei G."/>
            <person name="Gao Z."/>
            <person name="Shao Z."/>
        </authorList>
    </citation>
    <scope>NUCLEOTIDE SEQUENCE [LARGE SCALE GENOMIC DNA]</scope>
    <source>
        <strain evidence="6 7">DS-2</strain>
    </source>
</reference>
<dbReference type="SUPFAM" id="SSF53187">
    <property type="entry name" value="Zn-dependent exopeptidases"/>
    <property type="match status" value="1"/>
</dbReference>
<dbReference type="InterPro" id="IPR055438">
    <property type="entry name" value="AstE_AspA_cat"/>
</dbReference>
<gene>
    <name evidence="6" type="ORF">DS2_01998</name>
</gene>
<name>W7QSC1_9ALTE</name>
<keyword evidence="3" id="KW-0378">Hydrolase</keyword>